<feature type="compositionally biased region" description="Basic and acidic residues" evidence="1">
    <location>
        <begin position="62"/>
        <end position="76"/>
    </location>
</feature>
<organism evidence="2 3">
    <name type="scientific">Desmophyllum pertusum</name>
    <dbReference type="NCBI Taxonomy" id="174260"/>
    <lineage>
        <taxon>Eukaryota</taxon>
        <taxon>Metazoa</taxon>
        <taxon>Cnidaria</taxon>
        <taxon>Anthozoa</taxon>
        <taxon>Hexacorallia</taxon>
        <taxon>Scleractinia</taxon>
        <taxon>Caryophylliina</taxon>
        <taxon>Caryophylliidae</taxon>
        <taxon>Desmophyllum</taxon>
    </lineage>
</organism>
<feature type="compositionally biased region" description="Acidic residues" evidence="1">
    <location>
        <begin position="77"/>
        <end position="99"/>
    </location>
</feature>
<feature type="region of interest" description="Disordered" evidence="1">
    <location>
        <begin position="25"/>
        <end position="119"/>
    </location>
</feature>
<proteinExistence type="predicted"/>
<dbReference type="Proteomes" id="UP001163046">
    <property type="component" value="Unassembled WGS sequence"/>
</dbReference>
<evidence type="ECO:0000256" key="1">
    <source>
        <dbReference type="SAM" id="MobiDB-lite"/>
    </source>
</evidence>
<sequence>MVPMTKFSCVARMSLIYYFNRHGERKVAKRPRKEFSSAKNHESESSDDEQDKANPYWSVDSRLYKDQLKEKWKEDKSEGDDDDEEIEEEMEQSGSEEEVREVTKQVNGDAAQARAEKLQ</sequence>
<accession>A0A9W9YIA2</accession>
<comment type="caution">
    <text evidence="2">The sequence shown here is derived from an EMBL/GenBank/DDBJ whole genome shotgun (WGS) entry which is preliminary data.</text>
</comment>
<feature type="compositionally biased region" description="Basic and acidic residues" evidence="1">
    <location>
        <begin position="33"/>
        <end position="44"/>
    </location>
</feature>
<gene>
    <name evidence="2" type="ORF">OS493_035812</name>
</gene>
<evidence type="ECO:0000313" key="3">
    <source>
        <dbReference type="Proteomes" id="UP001163046"/>
    </source>
</evidence>
<keyword evidence="3" id="KW-1185">Reference proteome</keyword>
<feature type="non-terminal residue" evidence="2">
    <location>
        <position position="119"/>
    </location>
</feature>
<protein>
    <submittedName>
        <fullName evidence="2">Uncharacterized protein</fullName>
    </submittedName>
</protein>
<dbReference type="AlphaFoldDB" id="A0A9W9YIA2"/>
<evidence type="ECO:0000313" key="2">
    <source>
        <dbReference type="EMBL" id="KAJ7351746.1"/>
    </source>
</evidence>
<name>A0A9W9YIA2_9CNID</name>
<reference evidence="2" key="1">
    <citation type="submission" date="2023-01" db="EMBL/GenBank/DDBJ databases">
        <title>Genome assembly of the deep-sea coral Lophelia pertusa.</title>
        <authorList>
            <person name="Herrera S."/>
            <person name="Cordes E."/>
        </authorList>
    </citation>
    <scope>NUCLEOTIDE SEQUENCE</scope>
    <source>
        <strain evidence="2">USNM1676648</strain>
        <tissue evidence="2">Polyp</tissue>
    </source>
</reference>
<dbReference type="EMBL" id="MU827357">
    <property type="protein sequence ID" value="KAJ7351746.1"/>
    <property type="molecule type" value="Genomic_DNA"/>
</dbReference>